<evidence type="ECO:0000313" key="1">
    <source>
        <dbReference type="EMBL" id="CDQ03498.1"/>
    </source>
</evidence>
<dbReference type="EMBL" id="LN856789">
    <property type="protein sequence ID" value="CDQ03498.1"/>
    <property type="molecule type" value="Genomic_DNA"/>
</dbReference>
<reference evidence="1" key="2">
    <citation type="submission" date="2012-12" db="EMBL/GenBank/DDBJ databases">
        <authorList>
            <person name="Gao Y.W."/>
            <person name="Fan S.T."/>
            <person name="Sun H.T."/>
            <person name="Wang Z."/>
            <person name="Gao X.L."/>
            <person name="Li Y.G."/>
            <person name="Wang T.C."/>
            <person name="Zhang K."/>
            <person name="Xu W.W."/>
            <person name="Yu Z.J."/>
            <person name="Xia X.Z."/>
        </authorList>
    </citation>
    <scope>NUCLEOTIDE SEQUENCE</scope>
    <source>
        <strain evidence="1">FR3</strain>
    </source>
</reference>
<organism evidence="1">
    <name type="scientific">Brugia malayi</name>
    <name type="common">Filarial nematode worm</name>
    <dbReference type="NCBI Taxonomy" id="6279"/>
    <lineage>
        <taxon>Eukaryota</taxon>
        <taxon>Metazoa</taxon>
        <taxon>Ecdysozoa</taxon>
        <taxon>Nematoda</taxon>
        <taxon>Chromadorea</taxon>
        <taxon>Rhabditida</taxon>
        <taxon>Spirurina</taxon>
        <taxon>Spiruromorpha</taxon>
        <taxon>Filarioidea</taxon>
        <taxon>Onchocercidae</taxon>
        <taxon>Brugia</taxon>
    </lineage>
</organism>
<dbReference type="WormBase" id="Bm1184">
    <property type="protein sequence ID" value="BM44962"/>
    <property type="gene ID" value="WBGene00221445"/>
</dbReference>
<dbReference type="AlphaFoldDB" id="A0A0J9Y792"/>
<protein>
    <submittedName>
        <fullName evidence="1">Bm1184</fullName>
    </submittedName>
</protein>
<proteinExistence type="predicted"/>
<sequence>MNQNITSLFVANEMNGRKYGTVENNTAINKNPRWNISFFTEYFDCECWQKVENNNFNFHKETS</sequence>
<accession>A0A0J9Y792</accession>
<reference evidence="1" key="1">
    <citation type="journal article" date="2007" name="Science">
        <title>Draft genome of the filarial nematode parasite Brugia malayi.</title>
        <authorList>
            <person name="Ghedin E."/>
            <person name="Wang S."/>
            <person name="Spiro D."/>
            <person name="Caler E."/>
            <person name="Zhao Q."/>
            <person name="Crabtree J."/>
            <person name="Allen J.E."/>
            <person name="Delcher A.L."/>
            <person name="Guiliano D.B."/>
            <person name="Miranda-Saavedra D."/>
            <person name="Angiuoli S.V."/>
            <person name="Creasy T."/>
            <person name="Amedeo P."/>
            <person name="Haas B."/>
            <person name="El-Sayed N.M."/>
            <person name="Wortman J.R."/>
            <person name="Feldblyum T."/>
            <person name="Tallon L."/>
            <person name="Schatz M."/>
            <person name="Shumway M."/>
            <person name="Koo H."/>
            <person name="Salzberg S.L."/>
            <person name="Schobel S."/>
            <person name="Pertea M."/>
            <person name="Pop M."/>
            <person name="White O."/>
            <person name="Barton G.J."/>
            <person name="Carlow C.K."/>
            <person name="Crawford M.J."/>
            <person name="Daub J."/>
            <person name="Dimmic M.W."/>
            <person name="Estes C.F."/>
            <person name="Foster J.M."/>
            <person name="Ganatra M."/>
            <person name="Gregory W.F."/>
            <person name="Johnson N.M."/>
            <person name="Jin J."/>
            <person name="Komuniecki R."/>
            <person name="Korf I."/>
            <person name="Kumar S."/>
            <person name="Laney S."/>
            <person name="Li B.W."/>
            <person name="Li W."/>
            <person name="Lindblom T.H."/>
            <person name="Lustigman S."/>
            <person name="Ma D."/>
            <person name="Maina C.V."/>
            <person name="Martin D.M."/>
            <person name="McCarter J.P."/>
            <person name="McReynolds L."/>
            <person name="Mitreva M."/>
            <person name="Nutman T.B."/>
            <person name="Parkinson J."/>
            <person name="Peregrin-Alvarez J.M."/>
            <person name="Poole C."/>
            <person name="Ren Q."/>
            <person name="Saunders L."/>
            <person name="Sluder A.E."/>
            <person name="Smith K."/>
            <person name="Stanke M."/>
            <person name="Unnasch T.R."/>
            <person name="Ware J."/>
            <person name="Wei A.D."/>
            <person name="Weil G."/>
            <person name="Williams D.J."/>
            <person name="Zhang Y."/>
            <person name="Williams S.A."/>
            <person name="Fraser-Liggett C."/>
            <person name="Slatko B."/>
            <person name="Blaxter M.L."/>
            <person name="Scott A.L."/>
        </authorList>
    </citation>
    <scope>NUCLEOTIDE SEQUENCE</scope>
    <source>
        <strain evidence="1">FR3</strain>
    </source>
</reference>
<name>A0A0J9Y792_BRUMA</name>
<gene>
    <name evidence="1 2" type="ORF">Bm1184</name>
    <name evidence="1" type="ORF">BM_Bm1184</name>
</gene>
<evidence type="ECO:0000313" key="2">
    <source>
        <dbReference type="WormBase" id="Bm1184"/>
    </source>
</evidence>